<feature type="transmembrane region" description="Helical" evidence="1">
    <location>
        <begin position="20"/>
        <end position="40"/>
    </location>
</feature>
<gene>
    <name evidence="2" type="ORF">ThimaDRAFT_4783</name>
</gene>
<protein>
    <submittedName>
        <fullName evidence="2">Uncharacterized protein</fullName>
    </submittedName>
</protein>
<evidence type="ECO:0000313" key="3">
    <source>
        <dbReference type="Proteomes" id="UP000005459"/>
    </source>
</evidence>
<evidence type="ECO:0000313" key="2">
    <source>
        <dbReference type="EMBL" id="EGV15950.1"/>
    </source>
</evidence>
<keyword evidence="1" id="KW-1133">Transmembrane helix</keyword>
<dbReference type="Proteomes" id="UP000005459">
    <property type="component" value="Unassembled WGS sequence"/>
</dbReference>
<name>F9UIN0_9GAMM</name>
<keyword evidence="3" id="KW-1185">Reference proteome</keyword>
<proteinExistence type="predicted"/>
<dbReference type="OrthoDB" id="1495612at2"/>
<organism evidence="2 3">
    <name type="scientific">Thiocapsa marina 5811</name>
    <dbReference type="NCBI Taxonomy" id="768671"/>
    <lineage>
        <taxon>Bacteria</taxon>
        <taxon>Pseudomonadati</taxon>
        <taxon>Pseudomonadota</taxon>
        <taxon>Gammaproteobacteria</taxon>
        <taxon>Chromatiales</taxon>
        <taxon>Chromatiaceae</taxon>
        <taxon>Thiocapsa</taxon>
    </lineage>
</organism>
<evidence type="ECO:0000256" key="1">
    <source>
        <dbReference type="SAM" id="Phobius"/>
    </source>
</evidence>
<reference evidence="2 3" key="1">
    <citation type="submission" date="2011-06" db="EMBL/GenBank/DDBJ databases">
        <title>The draft genome of Thiocapsa marina 5811.</title>
        <authorList>
            <consortium name="US DOE Joint Genome Institute (JGI-PGF)"/>
            <person name="Lucas S."/>
            <person name="Han J."/>
            <person name="Cheng J.-F."/>
            <person name="Goodwin L."/>
            <person name="Pitluck S."/>
            <person name="Peters L."/>
            <person name="Land M.L."/>
            <person name="Hauser L."/>
            <person name="Vogl K."/>
            <person name="Liu Z."/>
            <person name="Imhoff J."/>
            <person name="Thiel V."/>
            <person name="Frigaard N.-U."/>
            <person name="Bryant D."/>
            <person name="Woyke T.J."/>
        </authorList>
    </citation>
    <scope>NUCLEOTIDE SEQUENCE [LARGE SCALE GENOMIC DNA]</scope>
    <source>
        <strain evidence="2 3">5811</strain>
    </source>
</reference>
<dbReference type="EMBL" id="AFWV01000029">
    <property type="protein sequence ID" value="EGV15950.1"/>
    <property type="molecule type" value="Genomic_DNA"/>
</dbReference>
<dbReference type="AlphaFoldDB" id="F9UIN0"/>
<dbReference type="STRING" id="768671.ThimaDRAFT_4783"/>
<dbReference type="RefSeq" id="WP_007195651.1">
    <property type="nucleotide sequence ID" value="NZ_AFWV01000029.1"/>
</dbReference>
<keyword evidence="1" id="KW-0472">Membrane</keyword>
<accession>F9UIN0</accession>
<keyword evidence="1" id="KW-0812">Transmembrane</keyword>
<sequence>MIPKQLVAIERSRTPLDGRLAFDLVWPLMTLIVVFAIGFAPVARGEIFDEPDAFQIDLREDPAVPRGKLAIVEGAATRDGVWMKVAGLSVSQTVLVALETAEKDSPIILELRKVYWDEPLRRVSTEADGTREERFRVQGDLYLRLVSSRAEQEFVLLVWVDDKQEPPMPPVLVTGNRGQ</sequence>